<dbReference type="NCBIfam" id="TIGR01484">
    <property type="entry name" value="HAD-SF-IIB"/>
    <property type="match status" value="1"/>
</dbReference>
<dbReference type="SUPFAM" id="SSF56784">
    <property type="entry name" value="HAD-like"/>
    <property type="match status" value="1"/>
</dbReference>
<dbReference type="PANTHER" id="PTHR10000">
    <property type="entry name" value="PHOSPHOSERINE PHOSPHATASE"/>
    <property type="match status" value="1"/>
</dbReference>
<reference evidence="1 2" key="1">
    <citation type="submission" date="2020-04" db="EMBL/GenBank/DDBJ databases">
        <title>Novel Mycoplasma species detected in Phocoena phocoena (harbor porpoise) from the USA.</title>
        <authorList>
            <person name="Volokhov D.V."/>
        </authorList>
    </citation>
    <scope>NUCLEOTIDE SEQUENCE [LARGE SCALE GENOMIC DNA]</scope>
    <source>
        <strain evidence="1 2">Phocoena C-264-GEN</strain>
    </source>
</reference>
<dbReference type="AlphaFoldDB" id="A0A858U4F0"/>
<organism evidence="1 2">
    <name type="scientific">Mycoplasma phocoenae</name>
    <dbReference type="NCBI Taxonomy" id="754517"/>
    <lineage>
        <taxon>Bacteria</taxon>
        <taxon>Bacillati</taxon>
        <taxon>Mycoplasmatota</taxon>
        <taxon>Mollicutes</taxon>
        <taxon>Mycoplasmataceae</taxon>
        <taxon>Mycoplasma</taxon>
    </lineage>
</organism>
<dbReference type="RefSeq" id="WP_169604962.1">
    <property type="nucleotide sequence ID" value="NZ_CP051481.1"/>
</dbReference>
<accession>A0A858U4F0</accession>
<sequence length="292" mass="33482">MNNNNELIKPIIFTDMDGTLYGSDFKVMKQTKSDIEFALSINEENFISSDFNLCTGNPITERTINIANELKAKYIIGSTGAQIYDVDNNKIVVQHCIDNETTQEIIEFSLKNNIELNFFNEKVYYYAGYKNQEDLNYTLSYHFDTEEAKAKMVQKYTNQVIDNIVKIESWCDPKYFDILEDKLKTLNVSYVKSNCGFEIMANNVNKGTGIQNVLQMFYPGHELENVFCAGDSNNDLSMFEICGYSYAMANSPSSVQTKAKYHTSSVEQNGLGEAIIDYLYRLNKTKKKYLLH</sequence>
<gene>
    <name evidence="1" type="ORF">HGG69_01045</name>
</gene>
<evidence type="ECO:0000313" key="1">
    <source>
        <dbReference type="EMBL" id="QJG66911.1"/>
    </source>
</evidence>
<dbReference type="InterPro" id="IPR023214">
    <property type="entry name" value="HAD_sf"/>
</dbReference>
<dbReference type="EMBL" id="CP051481">
    <property type="protein sequence ID" value="QJG66911.1"/>
    <property type="molecule type" value="Genomic_DNA"/>
</dbReference>
<dbReference type="InterPro" id="IPR006379">
    <property type="entry name" value="HAD-SF_hydro_IIB"/>
</dbReference>
<dbReference type="PANTHER" id="PTHR10000:SF8">
    <property type="entry name" value="HAD SUPERFAMILY HYDROLASE-LIKE, TYPE 3"/>
    <property type="match status" value="1"/>
</dbReference>
<dbReference type="Proteomes" id="UP000501060">
    <property type="component" value="Chromosome"/>
</dbReference>
<name>A0A858U4F0_9MOLU</name>
<dbReference type="GO" id="GO:0016791">
    <property type="term" value="F:phosphatase activity"/>
    <property type="evidence" value="ECO:0007669"/>
    <property type="project" value="TreeGrafter"/>
</dbReference>
<dbReference type="Gene3D" id="3.40.50.1000">
    <property type="entry name" value="HAD superfamily/HAD-like"/>
    <property type="match status" value="1"/>
</dbReference>
<keyword evidence="2" id="KW-1185">Reference proteome</keyword>
<protein>
    <submittedName>
        <fullName evidence="1">Cof-type HAD-IIB family hydrolase</fullName>
    </submittedName>
</protein>
<dbReference type="GO" id="GO:0005829">
    <property type="term" value="C:cytosol"/>
    <property type="evidence" value="ECO:0007669"/>
    <property type="project" value="TreeGrafter"/>
</dbReference>
<dbReference type="GO" id="GO:0000287">
    <property type="term" value="F:magnesium ion binding"/>
    <property type="evidence" value="ECO:0007669"/>
    <property type="project" value="TreeGrafter"/>
</dbReference>
<keyword evidence="1" id="KW-0378">Hydrolase</keyword>
<evidence type="ECO:0000313" key="2">
    <source>
        <dbReference type="Proteomes" id="UP000501060"/>
    </source>
</evidence>
<dbReference type="NCBIfam" id="TIGR00099">
    <property type="entry name" value="Cof-subfamily"/>
    <property type="match status" value="1"/>
</dbReference>
<dbReference type="InterPro" id="IPR036412">
    <property type="entry name" value="HAD-like_sf"/>
</dbReference>
<proteinExistence type="predicted"/>
<dbReference type="KEGG" id="mphe:HGG69_01045"/>
<dbReference type="Gene3D" id="3.30.1240.10">
    <property type="match status" value="1"/>
</dbReference>
<dbReference type="Pfam" id="PF08282">
    <property type="entry name" value="Hydrolase_3"/>
    <property type="match status" value="1"/>
</dbReference>
<dbReference type="InterPro" id="IPR000150">
    <property type="entry name" value="Cof"/>
</dbReference>